<name>A0A2J6SGG0_9HELO</name>
<dbReference type="RefSeq" id="XP_024726751.1">
    <property type="nucleotide sequence ID" value="XM_024882104.1"/>
</dbReference>
<dbReference type="PANTHER" id="PTHR35043:SF7">
    <property type="entry name" value="TRANSCRIPTION FACTOR DOMAIN-CONTAINING PROTEIN"/>
    <property type="match status" value="1"/>
</dbReference>
<keyword evidence="1" id="KW-0812">Transmembrane</keyword>
<organism evidence="2 3">
    <name type="scientific">Hyaloscypha bicolor E</name>
    <dbReference type="NCBI Taxonomy" id="1095630"/>
    <lineage>
        <taxon>Eukaryota</taxon>
        <taxon>Fungi</taxon>
        <taxon>Dikarya</taxon>
        <taxon>Ascomycota</taxon>
        <taxon>Pezizomycotina</taxon>
        <taxon>Leotiomycetes</taxon>
        <taxon>Helotiales</taxon>
        <taxon>Hyaloscyphaceae</taxon>
        <taxon>Hyaloscypha</taxon>
        <taxon>Hyaloscypha bicolor</taxon>
    </lineage>
</organism>
<evidence type="ECO:0000313" key="3">
    <source>
        <dbReference type="Proteomes" id="UP000235371"/>
    </source>
</evidence>
<protein>
    <submittedName>
        <fullName evidence="2">Uncharacterized protein</fullName>
    </submittedName>
</protein>
<dbReference type="GeneID" id="36590181"/>
<keyword evidence="3" id="KW-1185">Reference proteome</keyword>
<feature type="transmembrane region" description="Helical" evidence="1">
    <location>
        <begin position="232"/>
        <end position="252"/>
    </location>
</feature>
<keyword evidence="1" id="KW-0472">Membrane</keyword>
<evidence type="ECO:0000313" key="2">
    <source>
        <dbReference type="EMBL" id="PMD49847.1"/>
    </source>
</evidence>
<evidence type="ECO:0000256" key="1">
    <source>
        <dbReference type="SAM" id="Phobius"/>
    </source>
</evidence>
<sequence length="431" mass="48857">MLPGHPKHIWGRLFASASTFSTNCTLPTETTTLVSGTNVRETFDILWSGLLTISICIWAVQHLNVPEQRNGRDQGWRGDLKWTWKSFFTKFKWMVFTLILPEFLGAKAYAEMRLARRSMGQVKSFKAFDGESLSEEEISNWTKTHAYYAEMGGFVIRPYGARNMETGVVATADILELRRNGLLPTLPRITAEHLNDLSNGDPLTKAAAIGQVSWIVVQIIARAANRLPSTQFEITACGFAASTLLTYLLWWAKPQAIRPVTELQIPSDSFDPFSELQNESCQHRLYGVRELVIRSPTGQYRKLADNEPMPNDSLSGEVGHCLVIDIRLGIMVLGGIQCAAWNFDFPTTIESHLWRYSSITTVSTYLVMFLFFCFIPSSQFGVNGKLTEVGSHFFLSCFWLGGVLFFSKRCIRSFTCRQEHLFRRGHQIFFI</sequence>
<keyword evidence="1" id="KW-1133">Transmembrane helix</keyword>
<proteinExistence type="predicted"/>
<reference evidence="2 3" key="1">
    <citation type="submission" date="2016-04" db="EMBL/GenBank/DDBJ databases">
        <title>A degradative enzymes factory behind the ericoid mycorrhizal symbiosis.</title>
        <authorList>
            <consortium name="DOE Joint Genome Institute"/>
            <person name="Martino E."/>
            <person name="Morin E."/>
            <person name="Grelet G."/>
            <person name="Kuo A."/>
            <person name="Kohler A."/>
            <person name="Daghino S."/>
            <person name="Barry K."/>
            <person name="Choi C."/>
            <person name="Cichocki N."/>
            <person name="Clum A."/>
            <person name="Copeland A."/>
            <person name="Hainaut M."/>
            <person name="Haridas S."/>
            <person name="Labutti K."/>
            <person name="Lindquist E."/>
            <person name="Lipzen A."/>
            <person name="Khouja H.-R."/>
            <person name="Murat C."/>
            <person name="Ohm R."/>
            <person name="Olson A."/>
            <person name="Spatafora J."/>
            <person name="Veneault-Fourrey C."/>
            <person name="Henrissat B."/>
            <person name="Grigoriev I."/>
            <person name="Martin F."/>
            <person name="Perotto S."/>
        </authorList>
    </citation>
    <scope>NUCLEOTIDE SEQUENCE [LARGE SCALE GENOMIC DNA]</scope>
    <source>
        <strain evidence="2 3">E</strain>
    </source>
</reference>
<accession>A0A2J6SGG0</accession>
<dbReference type="PANTHER" id="PTHR35043">
    <property type="entry name" value="TRANSCRIPTION FACTOR DOMAIN-CONTAINING PROTEIN"/>
    <property type="match status" value="1"/>
</dbReference>
<feature type="transmembrane region" description="Helical" evidence="1">
    <location>
        <begin position="353"/>
        <end position="377"/>
    </location>
</feature>
<dbReference type="AlphaFoldDB" id="A0A2J6SGG0"/>
<gene>
    <name evidence="2" type="ORF">K444DRAFT_622459</name>
</gene>
<dbReference type="EMBL" id="KZ613919">
    <property type="protein sequence ID" value="PMD49847.1"/>
    <property type="molecule type" value="Genomic_DNA"/>
</dbReference>
<dbReference type="OrthoDB" id="3061561at2759"/>
<feature type="transmembrane region" description="Helical" evidence="1">
    <location>
        <begin position="389"/>
        <end position="407"/>
    </location>
</feature>
<dbReference type="Proteomes" id="UP000235371">
    <property type="component" value="Unassembled WGS sequence"/>
</dbReference>
<dbReference type="InParanoid" id="A0A2J6SGG0"/>